<dbReference type="InterPro" id="IPR003593">
    <property type="entry name" value="AAA+_ATPase"/>
</dbReference>
<comment type="caution">
    <text evidence="7">The sequence shown here is derived from an EMBL/GenBank/DDBJ whole genome shotgun (WGS) entry which is preliminary data.</text>
</comment>
<dbReference type="GO" id="GO:0005524">
    <property type="term" value="F:ATP binding"/>
    <property type="evidence" value="ECO:0007669"/>
    <property type="project" value="UniProtKB-KW"/>
</dbReference>
<keyword evidence="3" id="KW-0547">Nucleotide-binding</keyword>
<dbReference type="EMBL" id="SOAU01000001">
    <property type="protein sequence ID" value="TDT15774.1"/>
    <property type="molecule type" value="Genomic_DNA"/>
</dbReference>
<dbReference type="SMART" id="SM00382">
    <property type="entry name" value="AAA"/>
    <property type="match status" value="1"/>
</dbReference>
<dbReference type="InterPro" id="IPR005894">
    <property type="entry name" value="DrrA"/>
</dbReference>
<gene>
    <name evidence="7" type="ORF">BDK89_1352</name>
</gene>
<dbReference type="RefSeq" id="WP_133868200.1">
    <property type="nucleotide sequence ID" value="NZ_SOAU01000001.1"/>
</dbReference>
<dbReference type="GO" id="GO:1900753">
    <property type="term" value="P:doxorubicin transport"/>
    <property type="evidence" value="ECO:0007669"/>
    <property type="project" value="InterPro"/>
</dbReference>
<dbReference type="InterPro" id="IPR017871">
    <property type="entry name" value="ABC_transporter-like_CS"/>
</dbReference>
<dbReference type="AlphaFoldDB" id="A0A4R7HYL3"/>
<keyword evidence="2" id="KW-0813">Transport</keyword>
<dbReference type="Pfam" id="PF00005">
    <property type="entry name" value="ABC_tran"/>
    <property type="match status" value="1"/>
</dbReference>
<dbReference type="GO" id="GO:0005886">
    <property type="term" value="C:plasma membrane"/>
    <property type="evidence" value="ECO:0007669"/>
    <property type="project" value="UniProtKB-SubCell"/>
</dbReference>
<sequence length="341" mass="36278">MHTTTQQSPSAAPPGTAAITTSGLARRFGEFDAVAGIDLEIRTGEIYGLLGPNGAGKSTTVRMLCTLLGPTGGSATVAGFDVTEQPNEVRLRIGAALQEAALDPKQSGIELLRLQGRLYGLHRDEVDRRVADLTQMIDLGEAIERPIGTYSGGMRRRLDLAAALVHNPDVLFLDEPTTGLDPVSRARVWDEVRTLNEQLGMTILLTTQYLEEADVLAHRVGIIDGGRLVAEGTPAELKRQVGADLVIARIDGAASDAVAAVESIDDLEVVDATDGELVLATTHGAAKVGPVAVALADAGVELRDLTLRTPTLDDVFLEMTGNRMQHDEFEHAHDEQEGAAR</sequence>
<dbReference type="Gene3D" id="3.40.50.300">
    <property type="entry name" value="P-loop containing nucleotide triphosphate hydrolases"/>
    <property type="match status" value="1"/>
</dbReference>
<dbReference type="InterPro" id="IPR025302">
    <property type="entry name" value="DrrA1/2-like_C"/>
</dbReference>
<evidence type="ECO:0000256" key="2">
    <source>
        <dbReference type="ARBA" id="ARBA00022448"/>
    </source>
</evidence>
<feature type="domain" description="ABC transporter" evidence="6">
    <location>
        <begin position="19"/>
        <end position="250"/>
    </location>
</feature>
<name>A0A4R7HYL3_9ACTN</name>
<reference evidence="7 8" key="1">
    <citation type="submission" date="2019-03" db="EMBL/GenBank/DDBJ databases">
        <title>Sequencing the genomes of 1000 actinobacteria strains.</title>
        <authorList>
            <person name="Klenk H.-P."/>
        </authorList>
    </citation>
    <scope>NUCLEOTIDE SEQUENCE [LARGE SCALE GENOMIC DNA]</scope>
    <source>
        <strain evidence="7 8">DSM 18936</strain>
    </source>
</reference>
<dbReference type="PROSITE" id="PS00211">
    <property type="entry name" value="ABC_TRANSPORTER_1"/>
    <property type="match status" value="1"/>
</dbReference>
<evidence type="ECO:0000256" key="1">
    <source>
        <dbReference type="ARBA" id="ARBA00004413"/>
    </source>
</evidence>
<dbReference type="NCBIfam" id="TIGR01188">
    <property type="entry name" value="drrA"/>
    <property type="match status" value="1"/>
</dbReference>
<evidence type="ECO:0000256" key="4">
    <source>
        <dbReference type="ARBA" id="ARBA00022840"/>
    </source>
</evidence>
<comment type="subcellular location">
    <subcellularLocation>
        <location evidence="1">Cell membrane</location>
        <topology evidence="1">Peripheral membrane protein</topology>
        <orientation evidence="1">Cytoplasmic side</orientation>
    </subcellularLocation>
</comment>
<dbReference type="PANTHER" id="PTHR43582">
    <property type="entry name" value="LINEARMYCIN RESISTANCE ATP-BINDING PROTEIN LNRL"/>
    <property type="match status" value="1"/>
</dbReference>
<dbReference type="OrthoDB" id="3452254at2"/>
<dbReference type="GO" id="GO:0043215">
    <property type="term" value="P:daunorubicin transport"/>
    <property type="evidence" value="ECO:0007669"/>
    <property type="project" value="InterPro"/>
</dbReference>
<dbReference type="InterPro" id="IPR027417">
    <property type="entry name" value="P-loop_NTPase"/>
</dbReference>
<proteinExistence type="inferred from homology"/>
<organism evidence="7 8">
    <name type="scientific">Ilumatobacter fluminis</name>
    <dbReference type="NCBI Taxonomy" id="467091"/>
    <lineage>
        <taxon>Bacteria</taxon>
        <taxon>Bacillati</taxon>
        <taxon>Actinomycetota</taxon>
        <taxon>Acidimicrobiia</taxon>
        <taxon>Acidimicrobiales</taxon>
        <taxon>Ilumatobacteraceae</taxon>
        <taxon>Ilumatobacter</taxon>
    </lineage>
</organism>
<dbReference type="SUPFAM" id="SSF52540">
    <property type="entry name" value="P-loop containing nucleoside triphosphate hydrolases"/>
    <property type="match status" value="1"/>
</dbReference>
<dbReference type="PROSITE" id="PS50893">
    <property type="entry name" value="ABC_TRANSPORTER_2"/>
    <property type="match status" value="1"/>
</dbReference>
<dbReference type="Proteomes" id="UP000294558">
    <property type="component" value="Unassembled WGS sequence"/>
</dbReference>
<dbReference type="Pfam" id="PF13732">
    <property type="entry name" value="DrrA1-3_C"/>
    <property type="match status" value="1"/>
</dbReference>
<comment type="similarity">
    <text evidence="5">Belongs to the ABC transporter superfamily. Drug exporter-1 (DrugE1) (TC 3.A.1.105) family.</text>
</comment>
<protein>
    <submittedName>
        <fullName evidence="7">ABC-2 type transport system ATP-binding protein</fullName>
    </submittedName>
</protein>
<evidence type="ECO:0000259" key="6">
    <source>
        <dbReference type="PROSITE" id="PS50893"/>
    </source>
</evidence>
<evidence type="ECO:0000256" key="3">
    <source>
        <dbReference type="ARBA" id="ARBA00022741"/>
    </source>
</evidence>
<evidence type="ECO:0000256" key="5">
    <source>
        <dbReference type="ARBA" id="ARBA00049985"/>
    </source>
</evidence>
<keyword evidence="4 7" id="KW-0067">ATP-binding</keyword>
<keyword evidence="8" id="KW-1185">Reference proteome</keyword>
<accession>A0A4R7HYL3</accession>
<dbReference type="InterPro" id="IPR003439">
    <property type="entry name" value="ABC_transporter-like_ATP-bd"/>
</dbReference>
<evidence type="ECO:0000313" key="7">
    <source>
        <dbReference type="EMBL" id="TDT15774.1"/>
    </source>
</evidence>
<dbReference type="PANTHER" id="PTHR43582:SF5">
    <property type="entry name" value="ABC TRANSPORTER"/>
    <property type="match status" value="1"/>
</dbReference>
<dbReference type="GO" id="GO:0016887">
    <property type="term" value="F:ATP hydrolysis activity"/>
    <property type="evidence" value="ECO:0007669"/>
    <property type="project" value="InterPro"/>
</dbReference>
<evidence type="ECO:0000313" key="8">
    <source>
        <dbReference type="Proteomes" id="UP000294558"/>
    </source>
</evidence>